<dbReference type="EMBL" id="BRLH01000007">
    <property type="protein sequence ID" value="GKX56697.1"/>
    <property type="molecule type" value="Genomic_DNA"/>
</dbReference>
<proteinExistence type="predicted"/>
<keyword evidence="1" id="KW-0812">Transmembrane</keyword>
<evidence type="ECO:0000256" key="1">
    <source>
        <dbReference type="SAM" id="Phobius"/>
    </source>
</evidence>
<dbReference type="InterPro" id="IPR045964">
    <property type="entry name" value="DUF6384"/>
</dbReference>
<keyword evidence="3" id="KW-1185">Reference proteome</keyword>
<accession>A0AAV5N7J8</accession>
<dbReference type="RefSeq" id="WP_027276123.1">
    <property type="nucleotide sequence ID" value="NZ_BRLH01000007.1"/>
</dbReference>
<protein>
    <submittedName>
        <fullName evidence="2">Uncharacterized protein</fullName>
    </submittedName>
</protein>
<dbReference type="Pfam" id="PF19911">
    <property type="entry name" value="DUF6384"/>
    <property type="match status" value="2"/>
</dbReference>
<sequence>MSEIKLSDQLGAMAIIDELYQQQTALDELLNPIALRQKLAQRIREYYRAKGIDVQDALIEQGVDEWFSDRLRFHMPKPAWHQRLLARLYLKRKRVLTVFFCLVVTVGGLLSANLIAVKMTKNLIAKQQQIEQSLLKKASDYRNELLTLNGSGLRYAADRGESLKASGIALAEKAADKGKAFARTADLSSYFYPDISKQKQALGDIFRSTQSDVQGIEQNLAQYQALADVDRRLQQIADGSGFETLSRSYAPLRQAFEQAVASVSQGAEKGIESLKTLESAYRLAQEAQSISKQAEESISLLTRLVPSAQERSVAQSVNDDLQRALAQFDLTSAKRSLEHLNYFAELAPLNLTLTIVDRVGEKSGVERTYDDSGGKTWYVIVEALTPSGQPFRLWLTDAETGQTRRVSTFGLQVSQNDYNRVKNDKLDDGRIQKKQVGQKSAGRLNFSYSRSTSGSIIMEW</sequence>
<feature type="transmembrane region" description="Helical" evidence="1">
    <location>
        <begin position="95"/>
        <end position="117"/>
    </location>
</feature>
<keyword evidence="1" id="KW-0472">Membrane</keyword>
<comment type="caution">
    <text evidence="2">The sequence shown here is derived from an EMBL/GenBank/DDBJ whole genome shotgun (WGS) entry which is preliminary data.</text>
</comment>
<name>A0AAV5N7J8_9GAMM</name>
<dbReference type="Proteomes" id="UP001058124">
    <property type="component" value="Unassembled WGS sequence"/>
</dbReference>
<dbReference type="AlphaFoldDB" id="A0AAV5N7J8"/>
<gene>
    <name evidence="2" type="ORF">SOASR030_28090</name>
</gene>
<evidence type="ECO:0000313" key="2">
    <source>
        <dbReference type="EMBL" id="GKX56697.1"/>
    </source>
</evidence>
<evidence type="ECO:0000313" key="3">
    <source>
        <dbReference type="Proteomes" id="UP001058124"/>
    </source>
</evidence>
<organism evidence="2 3">
    <name type="scientific">Leminorella grimontii</name>
    <dbReference type="NCBI Taxonomy" id="82981"/>
    <lineage>
        <taxon>Bacteria</taxon>
        <taxon>Pseudomonadati</taxon>
        <taxon>Pseudomonadota</taxon>
        <taxon>Gammaproteobacteria</taxon>
        <taxon>Enterobacterales</taxon>
        <taxon>Budviciaceae</taxon>
        <taxon>Leminorella</taxon>
    </lineage>
</organism>
<reference evidence="2" key="1">
    <citation type="submission" date="2022-06" db="EMBL/GenBank/DDBJ databases">
        <title>Draft genome sequences of Leminorella grimontii str. JCM5902.</title>
        <authorList>
            <person name="Wakabayashi Y."/>
            <person name="Kojima K."/>
        </authorList>
    </citation>
    <scope>NUCLEOTIDE SEQUENCE</scope>
    <source>
        <strain evidence="2">JCM 5902</strain>
    </source>
</reference>
<keyword evidence="1" id="KW-1133">Transmembrane helix</keyword>